<dbReference type="EMBL" id="PVBR01000014">
    <property type="protein sequence ID" value="PRD42109.1"/>
    <property type="molecule type" value="Genomic_DNA"/>
</dbReference>
<name>A0A2S9INK4_9HYPH</name>
<dbReference type="Proteomes" id="UP000239434">
    <property type="component" value="Unassembled WGS sequence"/>
</dbReference>
<sequence>MIAWSCTVTALDARYGPGTCPSGRFRAPELESSVVALVEKLTGFSDYREAARQRRSHETDTVAEARISAEITGLVRKLVERVDVRLDRIDVSLASGAVLPLPMVGRVAETKRTAGWWRAPKVAELVFSKLPDSEIAKQLGVAVGSVSRIRWTIRNEP</sequence>
<keyword evidence="2" id="KW-1185">Reference proteome</keyword>
<proteinExistence type="predicted"/>
<gene>
    <name evidence="1" type="ORF">C5748_18330</name>
</gene>
<organism evidence="1 2">
    <name type="scientific">Phyllobacterium phragmitis</name>
    <dbReference type="NCBI Taxonomy" id="2670329"/>
    <lineage>
        <taxon>Bacteria</taxon>
        <taxon>Pseudomonadati</taxon>
        <taxon>Pseudomonadota</taxon>
        <taxon>Alphaproteobacteria</taxon>
        <taxon>Hyphomicrobiales</taxon>
        <taxon>Phyllobacteriaceae</taxon>
        <taxon>Phyllobacterium</taxon>
    </lineage>
</organism>
<evidence type="ECO:0000313" key="1">
    <source>
        <dbReference type="EMBL" id="PRD42109.1"/>
    </source>
</evidence>
<dbReference type="AlphaFoldDB" id="A0A2S9INK4"/>
<comment type="caution">
    <text evidence="1">The sequence shown here is derived from an EMBL/GenBank/DDBJ whole genome shotgun (WGS) entry which is preliminary data.</text>
</comment>
<accession>A0A2S9INK4</accession>
<protein>
    <submittedName>
        <fullName evidence="1">Uncharacterized protein</fullName>
    </submittedName>
</protein>
<reference evidence="1 2" key="1">
    <citation type="submission" date="2018-02" db="EMBL/GenBank/DDBJ databases">
        <title>The draft genome of Phyllobacterium sp. 1N-3.</title>
        <authorList>
            <person name="Liu L."/>
            <person name="Li L."/>
            <person name="Zhang X."/>
            <person name="Wang T."/>
            <person name="Liang L."/>
        </authorList>
    </citation>
    <scope>NUCLEOTIDE SEQUENCE [LARGE SCALE GENOMIC DNA]</scope>
    <source>
        <strain evidence="1 2">1N-3</strain>
    </source>
</reference>
<evidence type="ECO:0000313" key="2">
    <source>
        <dbReference type="Proteomes" id="UP000239434"/>
    </source>
</evidence>